<evidence type="ECO:0000259" key="3">
    <source>
        <dbReference type="Pfam" id="PF13362"/>
    </source>
</evidence>
<name>A0A1I4SD26_9HYPH</name>
<reference evidence="5" key="1">
    <citation type="submission" date="2016-10" db="EMBL/GenBank/DDBJ databases">
        <authorList>
            <person name="Varghese N."/>
            <person name="Submissions S."/>
        </authorList>
    </citation>
    <scope>NUCLEOTIDE SEQUENCE [LARGE SCALE GENOMIC DNA]</scope>
    <source>
        <strain evidence="5">BL36</strain>
    </source>
</reference>
<dbReference type="Pfam" id="PF06048">
    <property type="entry name" value="DUF927"/>
    <property type="match status" value="1"/>
</dbReference>
<dbReference type="OrthoDB" id="9811157at2"/>
<feature type="compositionally biased region" description="Basic and acidic residues" evidence="1">
    <location>
        <begin position="219"/>
        <end position="232"/>
    </location>
</feature>
<dbReference type="InterPro" id="IPR006171">
    <property type="entry name" value="TOPRIM_dom"/>
</dbReference>
<evidence type="ECO:0000313" key="4">
    <source>
        <dbReference type="EMBL" id="SFM62377.1"/>
    </source>
</evidence>
<dbReference type="RefSeq" id="WP_092045581.1">
    <property type="nucleotide sequence ID" value="NZ_FOTK01000041.1"/>
</dbReference>
<feature type="region of interest" description="Disordered" evidence="1">
    <location>
        <begin position="212"/>
        <end position="236"/>
    </location>
</feature>
<dbReference type="Proteomes" id="UP000199048">
    <property type="component" value="Unassembled WGS sequence"/>
</dbReference>
<organism evidence="4 5">
    <name type="scientific">Methylobacterium pseudosasicola</name>
    <dbReference type="NCBI Taxonomy" id="582667"/>
    <lineage>
        <taxon>Bacteria</taxon>
        <taxon>Pseudomonadati</taxon>
        <taxon>Pseudomonadota</taxon>
        <taxon>Alphaproteobacteria</taxon>
        <taxon>Hyphomicrobiales</taxon>
        <taxon>Methylobacteriaceae</taxon>
        <taxon>Methylobacterium</taxon>
    </lineage>
</organism>
<evidence type="ECO:0000313" key="5">
    <source>
        <dbReference type="Proteomes" id="UP000199048"/>
    </source>
</evidence>
<evidence type="ECO:0000259" key="2">
    <source>
        <dbReference type="Pfam" id="PF06048"/>
    </source>
</evidence>
<gene>
    <name evidence="4" type="ORF">SAMN05192568_104158</name>
</gene>
<dbReference type="AlphaFoldDB" id="A0A1I4SD26"/>
<dbReference type="STRING" id="582667.SAMN05192568_104158"/>
<keyword evidence="5" id="KW-1185">Reference proteome</keyword>
<proteinExistence type="predicted"/>
<accession>A0A1I4SD26</accession>
<feature type="domain" description="Toprim" evidence="3">
    <location>
        <begin position="252"/>
        <end position="360"/>
    </location>
</feature>
<protein>
    <submittedName>
        <fullName evidence="4">Toprim domain-containing protein</fullName>
    </submittedName>
</protein>
<feature type="domain" description="DUF927" evidence="2">
    <location>
        <begin position="414"/>
        <end position="708"/>
    </location>
</feature>
<dbReference type="InterPro" id="IPR009270">
    <property type="entry name" value="DUF927"/>
</dbReference>
<sequence length="986" mass="105940">MTAEITRYVSWKDARAAIEGHEVEIVNSLGIPWRAGQRDHIRCPYPHHGGADDWRLNSKGRAICTCTGGKTDSVFDIAMKVEGLDEEQAKIRCVEIVGRTDLIRERPGDGQFQATDAESLLKARPERRDEMLPRAYLAHRLGIDATAVLMPMTPVVGLKGLGYYDPPRGKGTGKPVHVGDFPCAVFGTVDATGRQHAHRIYVAPAGAGKADLGRGPNGIERDAKKSAKRVGEESTAGRSVIWGDARRAPWCLIAEGIETGAAVAHAFQAEIADGRAYVAAAINAGGIEAFAPWPETKRVTVAADRDEAPKIMQPEPSRRGEQAGRIFGIRNHKRASVAIAIAGEPGTSTDWLDVHNTQGAEAVRAGILAAVAYRPTDEEIRDERQRVEGLNNLAQAERDYPLPELDTFTLTYKLTKTGRVKAHKWVKDEEGQLILSPISTPFGVPARIRYLDQADAYGLRITVEDMGGRCRAIDVSRADFAKQGASETRAMLYAAGLRTEDDGDLIAVKVLKAADPQNEIAVVRTPGWHSLDGSLDRFFVCPSGEVIGAPDNQALELSISSRISEAVAVGGTLEGWQAAVSAAASVTRCPHWALGAIAGFAAPLVALTGLDTCGVNLSGTTSGGKTTAQRLAVSAWSRAALDKRDSLLQSARATANGVEGMAARASGTILALDELGHVTGKELGKNIYSLASGVGKSRMTADAQLRASHTWSTFIVLSAEKSLEEKVRGDGGEWYGGMAARIPDVDITNVDRAVDQAVMARIQACDQHYGHAGPAFVRKLIELGYHLQAEQIRQAINQAADKLAGPGADSAMRRAALPFAILINAGLMACRFGILPANVDVKSTVDWAWGKFGASTDAAALNPEEQAVNSLRAWVAERWDSEVLPTEIEIGTKAPNRNASAWYDDTAVYIPAHRIVEAAGGTLKETEIGRALDAQGLIAKRKDKDCNFHTFVPKVGRFKVYALRRAEFRMVGREESPFAVHAGGRL</sequence>
<evidence type="ECO:0000256" key="1">
    <source>
        <dbReference type="SAM" id="MobiDB-lite"/>
    </source>
</evidence>
<dbReference type="EMBL" id="FOTK01000041">
    <property type="protein sequence ID" value="SFM62377.1"/>
    <property type="molecule type" value="Genomic_DNA"/>
</dbReference>
<dbReference type="Pfam" id="PF13362">
    <property type="entry name" value="Toprim_3"/>
    <property type="match status" value="1"/>
</dbReference>